<dbReference type="Gene3D" id="3.40.50.1260">
    <property type="entry name" value="Phosphoglycerate kinase, N-terminal domain"/>
    <property type="match status" value="2"/>
</dbReference>
<feature type="binding site" evidence="12">
    <location>
        <position position="128"/>
    </location>
    <ligand>
        <name>substrate</name>
    </ligand>
</feature>
<evidence type="ECO:0000256" key="8">
    <source>
        <dbReference type="ARBA" id="ARBA00022741"/>
    </source>
</evidence>
<reference evidence="16" key="1">
    <citation type="journal article" date="2011" name="Environ. Microbiol.">
        <title>Genomic insights into the metabolic potential of the polycyclic aromatic hydrocarbon degrading sulfate-reducing Deltaproteobacterium N47.</title>
        <authorList>
            <person name="Bergmann F."/>
            <person name="Selesi D."/>
            <person name="Weinmaier T."/>
            <person name="Tischler P."/>
            <person name="Rattei T."/>
            <person name="Meckenstock R.U."/>
        </authorList>
    </citation>
    <scope>NUCLEOTIDE SEQUENCE</scope>
</reference>
<dbReference type="AlphaFoldDB" id="E1YB60"/>
<dbReference type="HAMAP" id="MF_00145">
    <property type="entry name" value="Phosphoglyc_kinase"/>
    <property type="match status" value="1"/>
</dbReference>
<dbReference type="InterPro" id="IPR036043">
    <property type="entry name" value="Phosphoglycerate_kinase_sf"/>
</dbReference>
<evidence type="ECO:0000256" key="14">
    <source>
        <dbReference type="PIRSR" id="PIRSR000724-2"/>
    </source>
</evidence>
<dbReference type="GO" id="GO:0006094">
    <property type="term" value="P:gluconeogenesis"/>
    <property type="evidence" value="ECO:0007669"/>
    <property type="project" value="TreeGrafter"/>
</dbReference>
<comment type="catalytic activity">
    <reaction evidence="1 12 15">
        <text>(2R)-3-phosphoglycerate + ATP = (2R)-3-phospho-glyceroyl phosphate + ADP</text>
        <dbReference type="Rhea" id="RHEA:14801"/>
        <dbReference type="ChEBI" id="CHEBI:30616"/>
        <dbReference type="ChEBI" id="CHEBI:57604"/>
        <dbReference type="ChEBI" id="CHEBI:58272"/>
        <dbReference type="ChEBI" id="CHEBI:456216"/>
        <dbReference type="EC" id="2.7.2.3"/>
    </reaction>
</comment>
<feature type="binding site" evidence="12">
    <location>
        <position position="161"/>
    </location>
    <ligand>
        <name>substrate</name>
    </ligand>
</feature>
<feature type="binding site" evidence="12 14">
    <location>
        <position position="212"/>
    </location>
    <ligand>
        <name>ATP</name>
        <dbReference type="ChEBI" id="CHEBI:30616"/>
    </ligand>
</feature>
<evidence type="ECO:0000256" key="11">
    <source>
        <dbReference type="ARBA" id="ARBA00023152"/>
    </source>
</evidence>
<evidence type="ECO:0000256" key="2">
    <source>
        <dbReference type="ARBA" id="ARBA00004838"/>
    </source>
</evidence>
<dbReference type="PANTHER" id="PTHR11406">
    <property type="entry name" value="PHOSPHOGLYCERATE KINASE"/>
    <property type="match status" value="1"/>
</dbReference>
<evidence type="ECO:0000256" key="6">
    <source>
        <dbReference type="ARBA" id="ARBA00016471"/>
    </source>
</evidence>
<keyword evidence="8 12" id="KW-0547">Nucleotide-binding</keyword>
<dbReference type="PROSITE" id="PS00111">
    <property type="entry name" value="PGLYCERATE_KINASE"/>
    <property type="match status" value="1"/>
</dbReference>
<dbReference type="GO" id="GO:0004618">
    <property type="term" value="F:phosphoglycerate kinase activity"/>
    <property type="evidence" value="ECO:0007669"/>
    <property type="project" value="UniProtKB-UniRule"/>
</dbReference>
<feature type="binding site" evidence="12 13">
    <location>
        <begin position="30"/>
        <end position="32"/>
    </location>
    <ligand>
        <name>substrate</name>
    </ligand>
</feature>
<evidence type="ECO:0000256" key="3">
    <source>
        <dbReference type="ARBA" id="ARBA00008982"/>
    </source>
</evidence>
<dbReference type="EMBL" id="FR695867">
    <property type="protein sequence ID" value="CBX27737.1"/>
    <property type="molecule type" value="Genomic_DNA"/>
</dbReference>
<dbReference type="PIRSF" id="PIRSF000724">
    <property type="entry name" value="Pgk"/>
    <property type="match status" value="1"/>
</dbReference>
<keyword evidence="10 12" id="KW-0067">ATP-binding</keyword>
<feature type="binding site" evidence="12">
    <location>
        <position position="46"/>
    </location>
    <ligand>
        <name>substrate</name>
    </ligand>
</feature>
<dbReference type="SUPFAM" id="SSF53748">
    <property type="entry name" value="Phosphoglycerate kinase"/>
    <property type="match status" value="1"/>
</dbReference>
<comment type="similarity">
    <text evidence="3 12 15">Belongs to the phosphoglycerate kinase family.</text>
</comment>
<evidence type="ECO:0000256" key="15">
    <source>
        <dbReference type="RuleBase" id="RU000532"/>
    </source>
</evidence>
<protein>
    <recommendedName>
        <fullName evidence="6 12">Phosphoglycerate kinase</fullName>
        <ecNumber evidence="5 12">2.7.2.3</ecNumber>
    </recommendedName>
</protein>
<evidence type="ECO:0000256" key="4">
    <source>
        <dbReference type="ARBA" id="ARBA00011245"/>
    </source>
</evidence>
<gene>
    <name evidence="12" type="primary">pgk</name>
    <name evidence="16" type="ORF">N47_C17950</name>
</gene>
<evidence type="ECO:0000256" key="9">
    <source>
        <dbReference type="ARBA" id="ARBA00022777"/>
    </source>
</evidence>
<evidence type="ECO:0000313" key="16">
    <source>
        <dbReference type="EMBL" id="CBX27737.1"/>
    </source>
</evidence>
<dbReference type="GO" id="GO:0043531">
    <property type="term" value="F:ADP binding"/>
    <property type="evidence" value="ECO:0007669"/>
    <property type="project" value="TreeGrafter"/>
</dbReference>
<proteinExistence type="inferred from homology"/>
<comment type="caution">
    <text evidence="12">Lacks conserved residue(s) required for the propagation of feature annotation.</text>
</comment>
<feature type="binding site" evidence="12 13">
    <location>
        <begin position="69"/>
        <end position="72"/>
    </location>
    <ligand>
        <name>substrate</name>
    </ligand>
</feature>
<feature type="binding site" evidence="12 14">
    <location>
        <begin position="360"/>
        <end position="363"/>
    </location>
    <ligand>
        <name>ATP</name>
        <dbReference type="ChEBI" id="CHEBI:30616"/>
    </ligand>
</feature>
<feature type="binding site" evidence="13">
    <location>
        <position position="161"/>
    </location>
    <ligand>
        <name>(2R)-3-phosphoglycerate</name>
        <dbReference type="ChEBI" id="CHEBI:58272"/>
    </ligand>
</feature>
<comment type="subunit">
    <text evidence="4 12">Monomer.</text>
</comment>
<sequence>MKKTQRNKEEVLKTIKDIDLSGKRVFIRVDFNVPLDEKMNITDDTRITSVLPTLTYAIENNAKLIIASHLGRPKGKVSPQFSLAPVAKCLGTYLNKDIKMASDCIGPDVNSLISLMSDGDVLLLENLRFHPEEEKNDDDFGKKLAQLCDVYVNDAFAVSHRANASVVAITEHVPVSVAGFLLQKELDYFNKAMANPQRPLVAVIGGSKVSTKLAALENLIQRVDKLIIGGAMANTFLKSQGIDVGDSKVEEDLLEVAASTMKKAYEKGIKFYLPVDGVAADSFSADAVTKNVPVAEIPKGWMFLDIGPASSLLFSEALNDAKTIIWNGPLGAFEMDAFSRGTMAMVNSLANSYAMTIVGGGDTDMAVHKAGEADRMTFISTGGGAFLELLEGKALPAAVAALVKAQQKTE</sequence>
<keyword evidence="9 12" id="KW-0418">Kinase</keyword>
<evidence type="ECO:0000256" key="13">
    <source>
        <dbReference type="PIRSR" id="PIRSR000724-1"/>
    </source>
</evidence>
<dbReference type="Pfam" id="PF00162">
    <property type="entry name" value="PGK"/>
    <property type="match status" value="1"/>
</dbReference>
<dbReference type="PANTHER" id="PTHR11406:SF23">
    <property type="entry name" value="PHOSPHOGLYCERATE KINASE 1, CHLOROPLASTIC-RELATED"/>
    <property type="match status" value="1"/>
</dbReference>
<dbReference type="InterPro" id="IPR015911">
    <property type="entry name" value="Phosphoglycerate_kinase_CS"/>
</dbReference>
<keyword evidence="7 12" id="KW-0808">Transferase</keyword>
<feature type="binding site" evidence="13">
    <location>
        <position position="46"/>
    </location>
    <ligand>
        <name>(2R)-3-phosphoglycerate</name>
        <dbReference type="ChEBI" id="CHEBI:58272"/>
    </ligand>
</feature>
<dbReference type="FunFam" id="3.40.50.1260:FF:000006">
    <property type="entry name" value="Phosphoglycerate kinase"/>
    <property type="match status" value="1"/>
</dbReference>
<dbReference type="GO" id="GO:0006096">
    <property type="term" value="P:glycolytic process"/>
    <property type="evidence" value="ECO:0007669"/>
    <property type="project" value="UniProtKB-UniRule"/>
</dbReference>
<keyword evidence="12" id="KW-0963">Cytoplasm</keyword>
<comment type="pathway">
    <text evidence="2 12">Carbohydrate degradation; glycolysis; pyruvate from D-glyceraldehyde 3-phosphate: step 2/5.</text>
</comment>
<evidence type="ECO:0000256" key="7">
    <source>
        <dbReference type="ARBA" id="ARBA00022679"/>
    </source>
</evidence>
<evidence type="ECO:0000256" key="10">
    <source>
        <dbReference type="ARBA" id="ARBA00022840"/>
    </source>
</evidence>
<dbReference type="CDD" id="cd00318">
    <property type="entry name" value="Phosphoglycerate_kinase"/>
    <property type="match status" value="1"/>
</dbReference>
<dbReference type="FunFam" id="3.40.50.1260:FF:000003">
    <property type="entry name" value="Phosphoglycerate kinase"/>
    <property type="match status" value="1"/>
</dbReference>
<dbReference type="PRINTS" id="PR00477">
    <property type="entry name" value="PHGLYCKINASE"/>
</dbReference>
<dbReference type="GO" id="GO:0005829">
    <property type="term" value="C:cytosol"/>
    <property type="evidence" value="ECO:0007669"/>
    <property type="project" value="UniProtKB-ARBA"/>
</dbReference>
<evidence type="ECO:0000256" key="12">
    <source>
        <dbReference type="HAMAP-Rule" id="MF_00145"/>
    </source>
</evidence>
<accession>E1YB60</accession>
<evidence type="ECO:0000256" key="5">
    <source>
        <dbReference type="ARBA" id="ARBA00013061"/>
    </source>
</evidence>
<name>E1YB60_9BACT</name>
<dbReference type="InterPro" id="IPR001576">
    <property type="entry name" value="Phosphoglycerate_kinase"/>
</dbReference>
<feature type="binding site" evidence="12 14">
    <location>
        <position position="334"/>
    </location>
    <ligand>
        <name>ATP</name>
        <dbReference type="ChEBI" id="CHEBI:30616"/>
    </ligand>
</feature>
<dbReference type="UniPathway" id="UPA00109">
    <property type="reaction ID" value="UER00185"/>
</dbReference>
<dbReference type="GO" id="GO:0005524">
    <property type="term" value="F:ATP binding"/>
    <property type="evidence" value="ECO:0007669"/>
    <property type="project" value="UniProtKB-KW"/>
</dbReference>
<feature type="binding site" evidence="13">
    <location>
        <position position="128"/>
    </location>
    <ligand>
        <name>(2R)-3-phosphoglycerate</name>
        <dbReference type="ChEBI" id="CHEBI:58272"/>
    </ligand>
</feature>
<comment type="subcellular location">
    <subcellularLocation>
        <location evidence="12">Cytoplasm</location>
    </subcellularLocation>
</comment>
<keyword evidence="11 12" id="KW-0324">Glycolysis</keyword>
<dbReference type="InterPro" id="IPR015824">
    <property type="entry name" value="Phosphoglycerate_kinase_N"/>
</dbReference>
<organism evidence="16">
    <name type="scientific">uncultured Desulfobacterium sp</name>
    <dbReference type="NCBI Taxonomy" id="201089"/>
    <lineage>
        <taxon>Bacteria</taxon>
        <taxon>Pseudomonadati</taxon>
        <taxon>Thermodesulfobacteriota</taxon>
        <taxon>Desulfobacteria</taxon>
        <taxon>Desulfobacterales</taxon>
        <taxon>Desulfobacteriaceae</taxon>
        <taxon>Desulfobacterium</taxon>
        <taxon>environmental samples</taxon>
    </lineage>
</organism>
<evidence type="ECO:0000256" key="1">
    <source>
        <dbReference type="ARBA" id="ARBA00000642"/>
    </source>
</evidence>
<dbReference type="EC" id="2.7.2.3" evidence="5 12"/>